<dbReference type="Proteomes" id="UP000198641">
    <property type="component" value="Unassembled WGS sequence"/>
</dbReference>
<dbReference type="RefSeq" id="WP_092521942.1">
    <property type="nucleotide sequence ID" value="NZ_FNCI01000001.1"/>
</dbReference>
<protein>
    <submittedName>
        <fullName evidence="3">Uncharacterized conserved protein, contains FIST_N domain</fullName>
    </submittedName>
</protein>
<evidence type="ECO:0000313" key="3">
    <source>
        <dbReference type="EMBL" id="SDF65152.1"/>
    </source>
</evidence>
<gene>
    <name evidence="3" type="ORF">SAMN05216571_10155</name>
</gene>
<dbReference type="NCBIfam" id="NF041558">
    <property type="entry name" value="NosP"/>
    <property type="match status" value="1"/>
</dbReference>
<feature type="domain" description="FIST" evidence="1">
    <location>
        <begin position="45"/>
        <end position="247"/>
    </location>
</feature>
<dbReference type="OrthoDB" id="9807948at2"/>
<evidence type="ECO:0000313" key="4">
    <source>
        <dbReference type="Proteomes" id="UP000198641"/>
    </source>
</evidence>
<evidence type="ECO:0000259" key="1">
    <source>
        <dbReference type="SMART" id="SM00897"/>
    </source>
</evidence>
<dbReference type="Pfam" id="PF08495">
    <property type="entry name" value="FIST"/>
    <property type="match status" value="1"/>
</dbReference>
<feature type="domain" description="FIST C-domain" evidence="2">
    <location>
        <begin position="248"/>
        <end position="378"/>
    </location>
</feature>
<reference evidence="3 4" key="1">
    <citation type="submission" date="2016-10" db="EMBL/GenBank/DDBJ databases">
        <authorList>
            <person name="de Groot N.N."/>
        </authorList>
    </citation>
    <scope>NUCLEOTIDE SEQUENCE [LARGE SCALE GENOMIC DNA]</scope>
    <source>
        <strain evidence="3 4">BH539</strain>
    </source>
</reference>
<dbReference type="PANTHER" id="PTHR40252:SF2">
    <property type="entry name" value="BLR0328 PROTEIN"/>
    <property type="match status" value="1"/>
</dbReference>
<dbReference type="AlphaFoldDB" id="A0A1G7MTT6"/>
<dbReference type="PANTHER" id="PTHR40252">
    <property type="entry name" value="BLR0328 PROTEIN"/>
    <property type="match status" value="1"/>
</dbReference>
<name>A0A1G7MTT6_9GAMM</name>
<dbReference type="EMBL" id="FNCI01000001">
    <property type="protein sequence ID" value="SDF65152.1"/>
    <property type="molecule type" value="Genomic_DNA"/>
</dbReference>
<dbReference type="InterPro" id="IPR013702">
    <property type="entry name" value="FIST_domain_N"/>
</dbReference>
<evidence type="ECO:0000259" key="2">
    <source>
        <dbReference type="SMART" id="SM01204"/>
    </source>
</evidence>
<organism evidence="3 4">
    <name type="scientific">Onishia taeanensis</name>
    <dbReference type="NCBI Taxonomy" id="284577"/>
    <lineage>
        <taxon>Bacteria</taxon>
        <taxon>Pseudomonadati</taxon>
        <taxon>Pseudomonadota</taxon>
        <taxon>Gammaproteobacteria</taxon>
        <taxon>Oceanospirillales</taxon>
        <taxon>Halomonadaceae</taxon>
        <taxon>Onishia</taxon>
    </lineage>
</organism>
<accession>A0A1G7MTT6</accession>
<dbReference type="SMART" id="SM00897">
    <property type="entry name" value="FIST"/>
    <property type="match status" value="1"/>
</dbReference>
<dbReference type="STRING" id="284577.SAMN05216571_10155"/>
<dbReference type="SMART" id="SM01204">
    <property type="entry name" value="FIST_C"/>
    <property type="match status" value="1"/>
</dbReference>
<dbReference type="Pfam" id="PF10442">
    <property type="entry name" value="FIST_C"/>
    <property type="match status" value="1"/>
</dbReference>
<sequence>MTELSVDATEARPRSADEEPLRVAFSEADDPGAAANELAATLRHPQLGCVLFFCSAEYDLDALGQSLGEAFGVVAVVGCTTAGEITPLGYGRGCIVAIGFDQRHFSVSQALISDLEGFDLIGAQRLTAHLLDDCRRQALAPVGGHSFALTLLDGLSSSEEQVLASLDAALGSIPSFGGSAGDDNRLAHTHVFYQGHFHSQAAVVVMINTRLPFEVFTTHHLRPRGEKLVVTHADHECRRVMELNAAPAAEEYARLVGCAVEDLDEQVFARVPLAVRIGDSYYVRSIQRVNDDGSLTFYCAVEHGIVLTAMQPAPILEDLDAVFAALRERLGEPQLIIGCDCFLRRLEIEMLGQTALASQRLREQRVIGFNTYGEQHHGMHVNQTFTGVVIGRSGGTRGV</sequence>
<proteinExistence type="predicted"/>
<keyword evidence="4" id="KW-1185">Reference proteome</keyword>
<dbReference type="InterPro" id="IPR019494">
    <property type="entry name" value="FIST_C"/>
</dbReference>